<dbReference type="EMBL" id="CP012333">
    <property type="protein sequence ID" value="AKU98122.1"/>
    <property type="molecule type" value="Genomic_DNA"/>
</dbReference>
<gene>
    <name evidence="1" type="ORF">AKJ09_04786</name>
</gene>
<name>A0A0K1PX76_9BACT</name>
<dbReference type="STRING" id="1391654.AKJ09_04786"/>
<reference evidence="1 2" key="1">
    <citation type="submission" date="2015-08" db="EMBL/GenBank/DDBJ databases">
        <authorList>
            <person name="Babu N.S."/>
            <person name="Beckwith C.J."/>
            <person name="Beseler K.G."/>
            <person name="Brison A."/>
            <person name="Carone J.V."/>
            <person name="Caskin T.P."/>
            <person name="Diamond M."/>
            <person name="Durham M.E."/>
            <person name="Foxe J.M."/>
            <person name="Go M."/>
            <person name="Henderson B.A."/>
            <person name="Jones I.B."/>
            <person name="McGettigan J.A."/>
            <person name="Micheletti S.J."/>
            <person name="Nasrallah M.E."/>
            <person name="Ortiz D."/>
            <person name="Piller C.R."/>
            <person name="Privatt S.R."/>
            <person name="Schneider S.L."/>
            <person name="Sharp S."/>
            <person name="Smith T.C."/>
            <person name="Stanton J.D."/>
            <person name="Ullery H.E."/>
            <person name="Wilson R.J."/>
            <person name="Serrano M.G."/>
            <person name="Buck G."/>
            <person name="Lee V."/>
            <person name="Wang Y."/>
            <person name="Carvalho R."/>
            <person name="Voegtly L."/>
            <person name="Shi R."/>
            <person name="Duckworth R."/>
            <person name="Johnson A."/>
            <person name="Loviza R."/>
            <person name="Walstead R."/>
            <person name="Shah Z."/>
            <person name="Kiflezghi M."/>
            <person name="Wade K."/>
            <person name="Ball S.L."/>
            <person name="Bradley K.W."/>
            <person name="Asai D.J."/>
            <person name="Bowman C.A."/>
            <person name="Russell D.A."/>
            <person name="Pope W.H."/>
            <person name="Jacobs-Sera D."/>
            <person name="Hendrix R.W."/>
            <person name="Hatfull G.F."/>
        </authorList>
    </citation>
    <scope>NUCLEOTIDE SEQUENCE [LARGE SCALE GENOMIC DNA]</scope>
    <source>
        <strain evidence="1 2">DSM 27648</strain>
    </source>
</reference>
<keyword evidence="2" id="KW-1185">Reference proteome</keyword>
<dbReference type="AlphaFoldDB" id="A0A0K1PX76"/>
<protein>
    <submittedName>
        <fullName evidence="1">Uncharacterized protein</fullName>
    </submittedName>
</protein>
<dbReference type="Proteomes" id="UP000064967">
    <property type="component" value="Chromosome"/>
</dbReference>
<accession>A0A0K1PX76</accession>
<evidence type="ECO:0000313" key="1">
    <source>
        <dbReference type="EMBL" id="AKU98122.1"/>
    </source>
</evidence>
<sequence length="211" mass="22230">MSGELTLPTYARGLVVFACTGLASRRRPSLKTTVERIRRNVEVATLVVDLLTPDEDEPGPQTPHPFGDHEARHAGPNVTALAQRLYAATDWVLTEPNASHLRIGYYASGVAAAAALVTASTRPDVRAIVSTAGRADLAGQALEAVLVPTLFIASEADDIALASNRSARGRLRGKSELALLGGAGANANLESGQVLEELTSVASEWFARHLA</sequence>
<dbReference type="InterPro" id="IPR029058">
    <property type="entry name" value="AB_hydrolase_fold"/>
</dbReference>
<dbReference type="KEGG" id="llu:AKJ09_04786"/>
<evidence type="ECO:0000313" key="2">
    <source>
        <dbReference type="Proteomes" id="UP000064967"/>
    </source>
</evidence>
<dbReference type="Gene3D" id="3.40.50.1820">
    <property type="entry name" value="alpha/beta hydrolase"/>
    <property type="match status" value="1"/>
</dbReference>
<dbReference type="SUPFAM" id="SSF53474">
    <property type="entry name" value="alpha/beta-Hydrolases"/>
    <property type="match status" value="1"/>
</dbReference>
<organism evidence="1 2">
    <name type="scientific">Labilithrix luteola</name>
    <dbReference type="NCBI Taxonomy" id="1391654"/>
    <lineage>
        <taxon>Bacteria</taxon>
        <taxon>Pseudomonadati</taxon>
        <taxon>Myxococcota</taxon>
        <taxon>Polyangia</taxon>
        <taxon>Polyangiales</taxon>
        <taxon>Labilitrichaceae</taxon>
        <taxon>Labilithrix</taxon>
    </lineage>
</organism>
<proteinExistence type="predicted"/>